<organism evidence="2 3">
    <name type="scientific">Tanacetum coccineum</name>
    <dbReference type="NCBI Taxonomy" id="301880"/>
    <lineage>
        <taxon>Eukaryota</taxon>
        <taxon>Viridiplantae</taxon>
        <taxon>Streptophyta</taxon>
        <taxon>Embryophyta</taxon>
        <taxon>Tracheophyta</taxon>
        <taxon>Spermatophyta</taxon>
        <taxon>Magnoliopsida</taxon>
        <taxon>eudicotyledons</taxon>
        <taxon>Gunneridae</taxon>
        <taxon>Pentapetalae</taxon>
        <taxon>asterids</taxon>
        <taxon>campanulids</taxon>
        <taxon>Asterales</taxon>
        <taxon>Asteraceae</taxon>
        <taxon>Asteroideae</taxon>
        <taxon>Anthemideae</taxon>
        <taxon>Anthemidinae</taxon>
        <taxon>Tanacetum</taxon>
    </lineage>
</organism>
<dbReference type="Proteomes" id="UP001151760">
    <property type="component" value="Unassembled WGS sequence"/>
</dbReference>
<evidence type="ECO:0000256" key="1">
    <source>
        <dbReference type="SAM" id="MobiDB-lite"/>
    </source>
</evidence>
<proteinExistence type="predicted"/>
<reference evidence="2" key="2">
    <citation type="submission" date="2022-01" db="EMBL/GenBank/DDBJ databases">
        <authorList>
            <person name="Yamashiro T."/>
            <person name="Shiraishi A."/>
            <person name="Satake H."/>
            <person name="Nakayama K."/>
        </authorList>
    </citation>
    <scope>NUCLEOTIDE SEQUENCE</scope>
</reference>
<reference evidence="2" key="1">
    <citation type="journal article" date="2022" name="Int. J. Mol. Sci.">
        <title>Draft Genome of Tanacetum Coccineum: Genomic Comparison of Closely Related Tanacetum-Family Plants.</title>
        <authorList>
            <person name="Yamashiro T."/>
            <person name="Shiraishi A."/>
            <person name="Nakayama K."/>
            <person name="Satake H."/>
        </authorList>
    </citation>
    <scope>NUCLEOTIDE SEQUENCE</scope>
</reference>
<evidence type="ECO:0000313" key="2">
    <source>
        <dbReference type="EMBL" id="GJS55806.1"/>
    </source>
</evidence>
<feature type="region of interest" description="Disordered" evidence="1">
    <location>
        <begin position="161"/>
        <end position="210"/>
    </location>
</feature>
<evidence type="ECO:0008006" key="4">
    <source>
        <dbReference type="Google" id="ProtNLM"/>
    </source>
</evidence>
<comment type="caution">
    <text evidence="2">The sequence shown here is derived from an EMBL/GenBank/DDBJ whole genome shotgun (WGS) entry which is preliminary data.</text>
</comment>
<name>A0ABQ4WSE5_9ASTR</name>
<protein>
    <recommendedName>
        <fullName evidence="4">Retrotransposon gag protein</fullName>
    </recommendedName>
</protein>
<accession>A0ABQ4WSE5</accession>
<evidence type="ECO:0000313" key="3">
    <source>
        <dbReference type="Proteomes" id="UP001151760"/>
    </source>
</evidence>
<feature type="compositionally biased region" description="Basic and acidic residues" evidence="1">
    <location>
        <begin position="177"/>
        <end position="198"/>
    </location>
</feature>
<keyword evidence="3" id="KW-1185">Reference proteome</keyword>
<gene>
    <name evidence="2" type="ORF">Tco_0629168</name>
</gene>
<sequence length="306" mass="34961">MSTSITHNALMEAGGKDHAPILVLGRYGVSVPALTKDHKRNEDQYAVSRGLNTPYSRYGINIIFWKISNVVPTPRNPQYAAKFIDEGRRELEEMEIFIKEFRTTNELLLKTRSNLLSELAIKVNELSKVMSNVLIPKNKVKGVTTRGGKIMSEANHSKKVDETGFNMNEPPRFEQGVQEKTHDDGVENKSSSIRERTTHPLVKTQQSSVPFPNRVRKEKEALQLKFLENLKQLDINILFIEALLQIPKYAKYLKSLLTNKLRLEEACMETVNERCSAVLLNELPSKEKDPRNFTIPCQVFEKHKEA</sequence>
<dbReference type="EMBL" id="BQNB010008893">
    <property type="protein sequence ID" value="GJS55806.1"/>
    <property type="molecule type" value="Genomic_DNA"/>
</dbReference>